<dbReference type="STRING" id="39841.SAMN05660836_01691"/>
<organism evidence="1 2">
    <name type="scientific">Thermodesulforhabdus norvegica</name>
    <dbReference type="NCBI Taxonomy" id="39841"/>
    <lineage>
        <taxon>Bacteria</taxon>
        <taxon>Pseudomonadati</taxon>
        <taxon>Thermodesulfobacteriota</taxon>
        <taxon>Syntrophobacteria</taxon>
        <taxon>Syntrophobacterales</taxon>
        <taxon>Thermodesulforhabdaceae</taxon>
        <taxon>Thermodesulforhabdus</taxon>
    </lineage>
</organism>
<dbReference type="Proteomes" id="UP000199611">
    <property type="component" value="Unassembled WGS sequence"/>
</dbReference>
<sequence length="81" mass="9179">MNHNSSNKHQGCGSGMYGCPIGELINQVRSTFGSESEFRQHIRNSKVEFLKAIRSIIDKKIQDLEQSSKISERRATKVQVD</sequence>
<protein>
    <submittedName>
        <fullName evidence="1">Uncharacterized protein</fullName>
    </submittedName>
</protein>
<gene>
    <name evidence="1" type="ORF">SAMN05660836_01691</name>
</gene>
<dbReference type="RefSeq" id="WP_093394985.1">
    <property type="nucleotide sequence ID" value="NZ_FOUU01000005.1"/>
</dbReference>
<dbReference type="OrthoDB" id="129660at2"/>
<evidence type="ECO:0000313" key="1">
    <source>
        <dbReference type="EMBL" id="SFM85028.1"/>
    </source>
</evidence>
<keyword evidence="2" id="KW-1185">Reference proteome</keyword>
<dbReference type="EMBL" id="FOUU01000005">
    <property type="protein sequence ID" value="SFM85028.1"/>
    <property type="molecule type" value="Genomic_DNA"/>
</dbReference>
<dbReference type="AlphaFoldDB" id="A0A1I4U7R4"/>
<name>A0A1I4U7R4_9BACT</name>
<reference evidence="1 2" key="1">
    <citation type="submission" date="2016-10" db="EMBL/GenBank/DDBJ databases">
        <authorList>
            <person name="de Groot N.N."/>
        </authorList>
    </citation>
    <scope>NUCLEOTIDE SEQUENCE [LARGE SCALE GENOMIC DNA]</scope>
    <source>
        <strain evidence="1 2">DSM 9990</strain>
    </source>
</reference>
<accession>A0A1I4U7R4</accession>
<proteinExistence type="predicted"/>
<evidence type="ECO:0000313" key="2">
    <source>
        <dbReference type="Proteomes" id="UP000199611"/>
    </source>
</evidence>